<organism evidence="3 4">
    <name type="scientific">Microbulbifer celer</name>
    <dbReference type="NCBI Taxonomy" id="435905"/>
    <lineage>
        <taxon>Bacteria</taxon>
        <taxon>Pseudomonadati</taxon>
        <taxon>Pseudomonadota</taxon>
        <taxon>Gammaproteobacteria</taxon>
        <taxon>Cellvibrionales</taxon>
        <taxon>Microbulbiferaceae</taxon>
        <taxon>Microbulbifer</taxon>
    </lineage>
</organism>
<feature type="region of interest" description="Disordered" evidence="1">
    <location>
        <begin position="24"/>
        <end position="57"/>
    </location>
</feature>
<reference evidence="4" key="1">
    <citation type="journal article" date="2019" name="Int. J. Syst. Evol. Microbiol.">
        <title>The Global Catalogue of Microorganisms (GCM) 10K type strain sequencing project: providing services to taxonomists for standard genome sequencing and annotation.</title>
        <authorList>
            <consortium name="The Broad Institute Genomics Platform"/>
            <consortium name="The Broad Institute Genome Sequencing Center for Infectious Disease"/>
            <person name="Wu L."/>
            <person name="Ma J."/>
        </authorList>
    </citation>
    <scope>NUCLEOTIDE SEQUENCE [LARGE SCALE GENOMIC DNA]</scope>
    <source>
        <strain evidence="4">CCUG 54356</strain>
    </source>
</reference>
<evidence type="ECO:0000313" key="4">
    <source>
        <dbReference type="Proteomes" id="UP001597264"/>
    </source>
</evidence>
<gene>
    <name evidence="3" type="ORF">ACFQ2X_05195</name>
</gene>
<feature type="signal peptide" evidence="2">
    <location>
        <begin position="1"/>
        <end position="17"/>
    </location>
</feature>
<keyword evidence="4" id="KW-1185">Reference proteome</keyword>
<evidence type="ECO:0000256" key="1">
    <source>
        <dbReference type="SAM" id="MobiDB-lite"/>
    </source>
</evidence>
<comment type="caution">
    <text evidence="3">The sequence shown here is derived from an EMBL/GenBank/DDBJ whole genome shotgun (WGS) entry which is preliminary data.</text>
</comment>
<name>A0ABW3U6D8_9GAMM</name>
<dbReference type="Proteomes" id="UP001597264">
    <property type="component" value="Unassembled WGS sequence"/>
</dbReference>
<feature type="chain" id="PRO_5046951434" evidence="2">
    <location>
        <begin position="18"/>
        <end position="98"/>
    </location>
</feature>
<evidence type="ECO:0000313" key="3">
    <source>
        <dbReference type="EMBL" id="MFD1215987.1"/>
    </source>
</evidence>
<proteinExistence type="predicted"/>
<accession>A0ABW3U6D8</accession>
<protein>
    <submittedName>
        <fullName evidence="3">Uncharacterized protein</fullName>
    </submittedName>
</protein>
<feature type="compositionally biased region" description="Polar residues" evidence="1">
    <location>
        <begin position="35"/>
        <end position="56"/>
    </location>
</feature>
<dbReference type="EMBL" id="JBHTLR010000005">
    <property type="protein sequence ID" value="MFD1215987.1"/>
    <property type="molecule type" value="Genomic_DNA"/>
</dbReference>
<evidence type="ECO:0000256" key="2">
    <source>
        <dbReference type="SAM" id="SignalP"/>
    </source>
</evidence>
<keyword evidence="2" id="KW-0732">Signal</keyword>
<dbReference type="RefSeq" id="WP_230436157.1">
    <property type="nucleotide sequence ID" value="NZ_CP087715.1"/>
</dbReference>
<sequence>MRYGILLILLQSLLLCAEGRAESVSPQLLSEDKSVTAQLPRSGAPQSDEQPDSATAVTPYPLLQVAAAPYRTATSVSAPVRVHPAAHGIRAPPHQPPV</sequence>